<comment type="subcellular location">
    <subcellularLocation>
        <location evidence="1">Membrane</location>
        <topology evidence="1">Multi-pass membrane protein</topology>
    </subcellularLocation>
</comment>
<dbReference type="InterPro" id="IPR050638">
    <property type="entry name" value="AA-Vitamin_Transporters"/>
</dbReference>
<feature type="transmembrane region" description="Helical" evidence="6">
    <location>
        <begin position="122"/>
        <end position="140"/>
    </location>
</feature>
<evidence type="ECO:0000313" key="9">
    <source>
        <dbReference type="Proteomes" id="UP001168640"/>
    </source>
</evidence>
<gene>
    <name evidence="8" type="ORF">QVZ43_02440</name>
</gene>
<feature type="transmembrane region" description="Helical" evidence="6">
    <location>
        <begin position="152"/>
        <end position="173"/>
    </location>
</feature>
<evidence type="ECO:0000259" key="7">
    <source>
        <dbReference type="Pfam" id="PF00892"/>
    </source>
</evidence>
<dbReference type="Pfam" id="PF00892">
    <property type="entry name" value="EamA"/>
    <property type="match status" value="2"/>
</dbReference>
<dbReference type="SUPFAM" id="SSF103481">
    <property type="entry name" value="Multidrug resistance efflux transporter EmrE"/>
    <property type="match status" value="2"/>
</dbReference>
<protein>
    <submittedName>
        <fullName evidence="8">DMT family transporter</fullName>
    </submittedName>
</protein>
<dbReference type="PANTHER" id="PTHR32322">
    <property type="entry name" value="INNER MEMBRANE TRANSPORTER"/>
    <property type="match status" value="1"/>
</dbReference>
<dbReference type="Gene3D" id="1.10.3730.20">
    <property type="match status" value="1"/>
</dbReference>
<evidence type="ECO:0000256" key="6">
    <source>
        <dbReference type="SAM" id="Phobius"/>
    </source>
</evidence>
<proteinExistence type="inferred from homology"/>
<evidence type="ECO:0000256" key="2">
    <source>
        <dbReference type="ARBA" id="ARBA00007362"/>
    </source>
</evidence>
<dbReference type="PANTHER" id="PTHR32322:SF2">
    <property type="entry name" value="EAMA DOMAIN-CONTAINING PROTEIN"/>
    <property type="match status" value="1"/>
</dbReference>
<feature type="transmembrane region" description="Helical" evidence="6">
    <location>
        <begin position="95"/>
        <end position="115"/>
    </location>
</feature>
<feature type="transmembrane region" description="Helical" evidence="6">
    <location>
        <begin position="7"/>
        <end position="29"/>
    </location>
</feature>
<organism evidence="8 9">
    <name type="scientific">Marinobacter suaedae</name>
    <dbReference type="NCBI Taxonomy" id="3057675"/>
    <lineage>
        <taxon>Bacteria</taxon>
        <taxon>Pseudomonadati</taxon>
        <taxon>Pseudomonadota</taxon>
        <taxon>Gammaproteobacteria</taxon>
        <taxon>Pseudomonadales</taxon>
        <taxon>Marinobacteraceae</taxon>
        <taxon>Marinobacter</taxon>
    </lineage>
</organism>
<evidence type="ECO:0000256" key="4">
    <source>
        <dbReference type="ARBA" id="ARBA00022989"/>
    </source>
</evidence>
<dbReference type="Proteomes" id="UP001168640">
    <property type="component" value="Unassembled WGS sequence"/>
</dbReference>
<feature type="transmembrane region" description="Helical" evidence="6">
    <location>
        <begin position="220"/>
        <end position="238"/>
    </location>
</feature>
<evidence type="ECO:0000313" key="8">
    <source>
        <dbReference type="EMBL" id="MDO3720562.1"/>
    </source>
</evidence>
<keyword evidence="9" id="KW-1185">Reference proteome</keyword>
<reference evidence="8" key="1">
    <citation type="submission" date="2023-07" db="EMBL/GenBank/DDBJ databases">
        <title>Marinobacter sp. chi1 genome sequencing and assembly.</title>
        <authorList>
            <person name="Park S."/>
        </authorList>
    </citation>
    <scope>NUCLEOTIDE SEQUENCE</scope>
    <source>
        <strain evidence="8">Chi1</strain>
    </source>
</reference>
<comment type="similarity">
    <text evidence="2">Belongs to the EamA transporter family.</text>
</comment>
<evidence type="ECO:0000256" key="1">
    <source>
        <dbReference type="ARBA" id="ARBA00004141"/>
    </source>
</evidence>
<dbReference type="RefSeq" id="WP_302908738.1">
    <property type="nucleotide sequence ID" value="NZ_JAUMIS010000001.1"/>
</dbReference>
<feature type="transmembrane region" description="Helical" evidence="6">
    <location>
        <begin position="185"/>
        <end position="205"/>
    </location>
</feature>
<feature type="domain" description="EamA" evidence="7">
    <location>
        <begin position="13"/>
        <end position="139"/>
    </location>
</feature>
<keyword evidence="3 6" id="KW-0812">Transmembrane</keyword>
<dbReference type="EMBL" id="JAUMIS010000001">
    <property type="protein sequence ID" value="MDO3720562.1"/>
    <property type="molecule type" value="Genomic_DNA"/>
</dbReference>
<comment type="caution">
    <text evidence="8">The sequence shown here is derived from an EMBL/GenBank/DDBJ whole genome shotgun (WGS) entry which is preliminary data.</text>
</comment>
<keyword evidence="5 6" id="KW-0472">Membrane</keyword>
<accession>A0ABT8VX45</accession>
<keyword evidence="4 6" id="KW-1133">Transmembrane helix</keyword>
<feature type="domain" description="EamA" evidence="7">
    <location>
        <begin position="155"/>
        <end position="289"/>
    </location>
</feature>
<name>A0ABT8VX45_9GAMM</name>
<dbReference type="InterPro" id="IPR000620">
    <property type="entry name" value="EamA_dom"/>
</dbReference>
<evidence type="ECO:0000256" key="3">
    <source>
        <dbReference type="ARBA" id="ARBA00022692"/>
    </source>
</evidence>
<dbReference type="InterPro" id="IPR037185">
    <property type="entry name" value="EmrE-like"/>
</dbReference>
<feature type="transmembrane region" description="Helical" evidence="6">
    <location>
        <begin position="68"/>
        <end position="89"/>
    </location>
</feature>
<feature type="transmembrane region" description="Helical" evidence="6">
    <location>
        <begin position="35"/>
        <end position="56"/>
    </location>
</feature>
<feature type="transmembrane region" description="Helical" evidence="6">
    <location>
        <begin position="250"/>
        <end position="266"/>
    </location>
</feature>
<evidence type="ECO:0000256" key="5">
    <source>
        <dbReference type="ARBA" id="ARBA00023136"/>
    </source>
</evidence>
<sequence length="305" mass="32610">MHPVVSSYLIPALFVWLWSTGFIGAKYGLPYAEPFTLLLIRMLITLGLLAVLVRLLNARWPGWRAAGHLAVTGVLVHGCYLGGVFYAIYTGMASGIVSLIVGLQPLVTAAVAVMVLRERVTFRQWIGLALGLFGVALVLFEKYGTDYTGVDLSLWAIVWAVFALVGISVGTVYQKRFGTGADLVTGTFIQYAAAATFFAIGAFALETREVEWSLQLKLSMAWLVLGVSIGAILLLMWLIRRGAASQVASLFYLVPPVTAFEAYLLFGEQLGGLAMAGGLVAIVGVALVVTQNRPAPKTPVAGGKP</sequence>
<feature type="transmembrane region" description="Helical" evidence="6">
    <location>
        <begin position="272"/>
        <end position="289"/>
    </location>
</feature>